<sequence length="421" mass="45244">MVDADQTFVIVGGGLAGAKAAETLRAEGFTGRVILISDERDHPYERPPLSKGYLLGKEERDSVFVHEPAWYAQNDIELHLGQTVDAIDRTAKTVRFGEDGTVVHYDKLLITTGAEPRRLDIPGTDLAGVHHLRRLAHAERLKGVLSTLGRDNGHLVIAGAGWIGLEVAAAAREYGAEVTVVEPAPTPLHAVLGPELGGLFGELHRDHGVRFHFGRQLTEIVGQDGMVLAARCDDGEEHPAHAVLAAIGAAPRIGLAEAAGLEIADRAGGRGVVVDEQLRTSDPDIYAAGDVASFPHALFGARLRVEHWANALNGGPAAARAMLGRDVVYDRVPYFFSDQYDLGMEYSGWAPAGAYDEVVIRGDAGKREFIAFWLKDGRVLAGMNVNVWDVTDPIQRLVRSGAQVNAESLADPHVALESLIP</sequence>
<comment type="cofactor">
    <cofactor evidence="1">
        <name>FAD</name>
        <dbReference type="ChEBI" id="CHEBI:57692"/>
    </cofactor>
</comment>
<evidence type="ECO:0000259" key="6">
    <source>
        <dbReference type="Pfam" id="PF14759"/>
    </source>
</evidence>
<dbReference type="Proteomes" id="UP000008043">
    <property type="component" value="Chromosome"/>
</dbReference>
<evidence type="ECO:0000256" key="4">
    <source>
        <dbReference type="ARBA" id="ARBA00023002"/>
    </source>
</evidence>
<dbReference type="GO" id="GO:0005737">
    <property type="term" value="C:cytoplasm"/>
    <property type="evidence" value="ECO:0007669"/>
    <property type="project" value="TreeGrafter"/>
</dbReference>
<dbReference type="InterPro" id="IPR023753">
    <property type="entry name" value="FAD/NAD-binding_dom"/>
</dbReference>
<evidence type="ECO:0000256" key="3">
    <source>
        <dbReference type="ARBA" id="ARBA00022827"/>
    </source>
</evidence>
<dbReference type="Pfam" id="PF14759">
    <property type="entry name" value="Reductase_C"/>
    <property type="match status" value="1"/>
</dbReference>
<evidence type="ECO:0000313" key="8">
    <source>
        <dbReference type="Proteomes" id="UP000008043"/>
    </source>
</evidence>
<evidence type="ECO:0000259" key="5">
    <source>
        <dbReference type="Pfam" id="PF07992"/>
    </source>
</evidence>
<evidence type="ECO:0000256" key="2">
    <source>
        <dbReference type="ARBA" id="ARBA00022630"/>
    </source>
</evidence>
<dbReference type="Pfam" id="PF07992">
    <property type="entry name" value="Pyr_redox_2"/>
    <property type="match status" value="1"/>
</dbReference>
<dbReference type="GO" id="GO:0016651">
    <property type="term" value="F:oxidoreductase activity, acting on NAD(P)H"/>
    <property type="evidence" value="ECO:0007669"/>
    <property type="project" value="TreeGrafter"/>
</dbReference>
<evidence type="ECO:0000256" key="1">
    <source>
        <dbReference type="ARBA" id="ARBA00001974"/>
    </source>
</evidence>
<dbReference type="PANTHER" id="PTHR43557:SF2">
    <property type="entry name" value="RIESKE DOMAIN-CONTAINING PROTEIN-RELATED"/>
    <property type="match status" value="1"/>
</dbReference>
<keyword evidence="2" id="KW-0285">Flavoprotein</keyword>
<dbReference type="InterPro" id="IPR016156">
    <property type="entry name" value="FAD/NAD-linked_Rdtase_dimer_sf"/>
</dbReference>
<dbReference type="Gene3D" id="3.30.390.30">
    <property type="match status" value="1"/>
</dbReference>
<dbReference type="InterPro" id="IPR050446">
    <property type="entry name" value="FAD-oxidoreductase/Apoptosis"/>
</dbReference>
<keyword evidence="3" id="KW-0274">FAD</keyword>
<dbReference type="eggNOG" id="COG0446">
    <property type="taxonomic scope" value="Bacteria"/>
</dbReference>
<proteinExistence type="predicted"/>
<dbReference type="STRING" id="1214101.BN159_5856"/>
<name>K4RAN6_STRDJ</name>
<dbReference type="Gene3D" id="3.50.50.60">
    <property type="entry name" value="FAD/NAD(P)-binding domain"/>
    <property type="match status" value="2"/>
</dbReference>
<dbReference type="PATRIC" id="fig|1214101.3.peg.5940"/>
<keyword evidence="4" id="KW-0560">Oxidoreductase</keyword>
<organism evidence="7 8">
    <name type="scientific">Streptomyces davaonensis (strain DSM 101723 / JCM 4913 / KCC S-0913 / 768)</name>
    <dbReference type="NCBI Taxonomy" id="1214101"/>
    <lineage>
        <taxon>Bacteria</taxon>
        <taxon>Bacillati</taxon>
        <taxon>Actinomycetota</taxon>
        <taxon>Actinomycetes</taxon>
        <taxon>Kitasatosporales</taxon>
        <taxon>Streptomycetaceae</taxon>
        <taxon>Streptomyces</taxon>
    </lineage>
</organism>
<accession>K4RAN6</accession>
<feature type="domain" description="Reductase C-terminal" evidence="6">
    <location>
        <begin position="334"/>
        <end position="419"/>
    </location>
</feature>
<dbReference type="HOGENOM" id="CLU_003291_4_0_11"/>
<reference evidence="7 8" key="1">
    <citation type="journal article" date="2012" name="J. Bacteriol.">
        <title>Genome sequence of the bacterium Streptomyces davawensis JCM 4913 and heterologous production of the unique antibiotic roseoflavin.</title>
        <authorList>
            <person name="Jankowitsch F."/>
            <person name="Schwarz J."/>
            <person name="Ruckert C."/>
            <person name="Gust B."/>
            <person name="Szczepanowski R."/>
            <person name="Blom J."/>
            <person name="Pelzer S."/>
            <person name="Kalinowski J."/>
            <person name="Mack M."/>
        </authorList>
    </citation>
    <scope>NUCLEOTIDE SEQUENCE [LARGE SCALE GENOMIC DNA]</scope>
    <source>
        <strain evidence="8">DSM 101723 / JCM 4913 / KCC S-0913 / 768</strain>
    </source>
</reference>
<evidence type="ECO:0000313" key="7">
    <source>
        <dbReference type="EMBL" id="CCK30235.1"/>
    </source>
</evidence>
<keyword evidence="8" id="KW-1185">Reference proteome</keyword>
<gene>
    <name evidence="7" type="ORF">BN159_5856</name>
</gene>
<dbReference type="InterPro" id="IPR036188">
    <property type="entry name" value="FAD/NAD-bd_sf"/>
</dbReference>
<dbReference type="SUPFAM" id="SSF51905">
    <property type="entry name" value="FAD/NAD(P)-binding domain"/>
    <property type="match status" value="2"/>
</dbReference>
<dbReference type="InterPro" id="IPR028202">
    <property type="entry name" value="Reductase_C"/>
</dbReference>
<dbReference type="PRINTS" id="PR00411">
    <property type="entry name" value="PNDRDTASEI"/>
</dbReference>
<dbReference type="SUPFAM" id="SSF55424">
    <property type="entry name" value="FAD/NAD-linked reductases, dimerisation (C-terminal) domain"/>
    <property type="match status" value="1"/>
</dbReference>
<dbReference type="OrthoDB" id="1145at2"/>
<dbReference type="AlphaFoldDB" id="K4RAN6"/>
<dbReference type="EMBL" id="HE971709">
    <property type="protein sequence ID" value="CCK30235.1"/>
    <property type="molecule type" value="Genomic_DNA"/>
</dbReference>
<dbReference type="RefSeq" id="WP_015660571.1">
    <property type="nucleotide sequence ID" value="NC_020504.1"/>
</dbReference>
<dbReference type="PRINTS" id="PR00368">
    <property type="entry name" value="FADPNR"/>
</dbReference>
<dbReference type="PANTHER" id="PTHR43557">
    <property type="entry name" value="APOPTOSIS-INDUCING FACTOR 1"/>
    <property type="match status" value="1"/>
</dbReference>
<dbReference type="KEGG" id="sdv:BN159_5856"/>
<feature type="domain" description="FAD/NAD(P)-binding" evidence="5">
    <location>
        <begin position="8"/>
        <end position="314"/>
    </location>
</feature>
<protein>
    <submittedName>
        <fullName evidence="7">Ferredoxin reductase</fullName>
    </submittedName>
</protein>